<dbReference type="PRINTS" id="PR00364">
    <property type="entry name" value="DISEASERSIST"/>
</dbReference>
<dbReference type="Proteomes" id="UP000580474">
    <property type="component" value="Unassembled WGS sequence"/>
</dbReference>
<dbReference type="Gene3D" id="3.40.50.300">
    <property type="entry name" value="P-loop containing nucleotide triphosphate hydrolases"/>
    <property type="match status" value="1"/>
</dbReference>
<evidence type="ECO:0000313" key="3">
    <source>
        <dbReference type="EMBL" id="MBB5071039.1"/>
    </source>
</evidence>
<comment type="caution">
    <text evidence="3">The sequence shown here is derived from an EMBL/GenBank/DDBJ whole genome shotgun (WGS) entry which is preliminary data.</text>
</comment>
<dbReference type="InterPro" id="IPR011990">
    <property type="entry name" value="TPR-like_helical_dom_sf"/>
</dbReference>
<dbReference type="InterPro" id="IPR019734">
    <property type="entry name" value="TPR_rpt"/>
</dbReference>
<dbReference type="Pfam" id="PF00931">
    <property type="entry name" value="NB-ARC"/>
    <property type="match status" value="1"/>
</dbReference>
<protein>
    <submittedName>
        <fullName evidence="3">Tetratricopeptide (TPR) repeat protein</fullName>
    </submittedName>
</protein>
<evidence type="ECO:0000259" key="2">
    <source>
        <dbReference type="Pfam" id="PF00931"/>
    </source>
</evidence>
<dbReference type="SUPFAM" id="SSF48452">
    <property type="entry name" value="TPR-like"/>
    <property type="match status" value="2"/>
</dbReference>
<dbReference type="AlphaFoldDB" id="A0A840NP31"/>
<evidence type="ECO:0000256" key="1">
    <source>
        <dbReference type="PROSITE-ProRule" id="PRU00339"/>
    </source>
</evidence>
<dbReference type="InterPro" id="IPR002182">
    <property type="entry name" value="NB-ARC"/>
</dbReference>
<accession>A0A840NP31</accession>
<dbReference type="SUPFAM" id="SSF52540">
    <property type="entry name" value="P-loop containing nucleoside triphosphate hydrolases"/>
    <property type="match status" value="1"/>
</dbReference>
<gene>
    <name evidence="3" type="ORF">BJ969_004127</name>
</gene>
<dbReference type="EMBL" id="JACHIV010000001">
    <property type="protein sequence ID" value="MBB5071039.1"/>
    <property type="molecule type" value="Genomic_DNA"/>
</dbReference>
<dbReference type="PROSITE" id="PS50005">
    <property type="entry name" value="TPR"/>
    <property type="match status" value="2"/>
</dbReference>
<dbReference type="PANTHER" id="PTHR47691:SF3">
    <property type="entry name" value="HTH-TYPE TRANSCRIPTIONAL REGULATOR RV0890C-RELATED"/>
    <property type="match status" value="1"/>
</dbReference>
<feature type="repeat" description="TPR" evidence="1">
    <location>
        <begin position="612"/>
        <end position="645"/>
    </location>
</feature>
<reference evidence="3 4" key="1">
    <citation type="submission" date="2020-08" db="EMBL/GenBank/DDBJ databases">
        <title>Sequencing the genomes of 1000 actinobacteria strains.</title>
        <authorList>
            <person name="Klenk H.-P."/>
        </authorList>
    </citation>
    <scope>NUCLEOTIDE SEQUENCE [LARGE SCALE GENOMIC DNA]</scope>
    <source>
        <strain evidence="3 4">DSM 45582</strain>
    </source>
</reference>
<dbReference type="Pfam" id="PF13424">
    <property type="entry name" value="TPR_12"/>
    <property type="match status" value="2"/>
</dbReference>
<feature type="repeat" description="TPR" evidence="1">
    <location>
        <begin position="572"/>
        <end position="605"/>
    </location>
</feature>
<feature type="domain" description="NB-ARC" evidence="2">
    <location>
        <begin position="53"/>
        <end position="220"/>
    </location>
</feature>
<dbReference type="GO" id="GO:0043531">
    <property type="term" value="F:ADP binding"/>
    <property type="evidence" value="ECO:0007669"/>
    <property type="project" value="InterPro"/>
</dbReference>
<dbReference type="InterPro" id="IPR027417">
    <property type="entry name" value="P-loop_NTPase"/>
</dbReference>
<dbReference type="RefSeq" id="WP_184481075.1">
    <property type="nucleotide sequence ID" value="NZ_JACHIV010000001.1"/>
</dbReference>
<dbReference type="Gene3D" id="1.25.40.10">
    <property type="entry name" value="Tetratricopeptide repeat domain"/>
    <property type="match status" value="1"/>
</dbReference>
<sequence>MAEEIRNVFTGTARNVVQVGKVDGDVHFHQRTAPEVPVPKQLPARVAHFTDRETSLDALDSWLADPAAPTWLIVGSGGVGKTSLAACWAHRVRDRFPDGDLYVDLRGHHVDRRRDASEALDEMLRALGVPSERLPVDTDAKSSMYRTLLTGRHMLIVLDNAATAEQVRPLLPGSAPCRVLITSRNRLTSLTAREGATRMSLDVLSPDRAIELLRRAAGADRVDAEPDAAAELARYCGFLPLALRIAAERLVAGAHLRVTELVEELADERDRLDALTVEEDEFTTVRAVFSWSYRSLPADAARLFRLLGLAETPDVGLDAATALSGLSRGKTRRLLDVLVGAHLLDEHRPQRYRFHDLLGLYAAECARHDENEAARDAAARGMLSWYLHATIAASWPAAPSFTRIPMDTPDSPGSIPEFADRPAALHFYDEERENLKAAVRQASARGEHVFGWQLPVAMFAFMLSRRPVADWLETHRIGLASARALGDELAEAWLLTSDAIAWGTVREHQKALVELQRAVSLWERTGPEWAHAWALRDLGSVYYGLGRDAEADETLERAFAMHVALGDEWGEATALSALAKAECRLGQFDEAIPHLQRAIEIRRSHGDRRNEASCLSEIGLVLGAMGSTDEAAEHLEQALALHQETEYGYGEAMDRERLADLYERTGRPEQAGEQRRAAARLYDELGVPHELAG</sequence>
<dbReference type="PANTHER" id="PTHR47691">
    <property type="entry name" value="REGULATOR-RELATED"/>
    <property type="match status" value="1"/>
</dbReference>
<proteinExistence type="predicted"/>
<keyword evidence="4" id="KW-1185">Reference proteome</keyword>
<keyword evidence="1" id="KW-0802">TPR repeat</keyword>
<organism evidence="3 4">
    <name type="scientific">Saccharopolyspora gloriosae</name>
    <dbReference type="NCBI Taxonomy" id="455344"/>
    <lineage>
        <taxon>Bacteria</taxon>
        <taxon>Bacillati</taxon>
        <taxon>Actinomycetota</taxon>
        <taxon>Actinomycetes</taxon>
        <taxon>Pseudonocardiales</taxon>
        <taxon>Pseudonocardiaceae</taxon>
        <taxon>Saccharopolyspora</taxon>
    </lineage>
</organism>
<evidence type="ECO:0000313" key="4">
    <source>
        <dbReference type="Proteomes" id="UP000580474"/>
    </source>
</evidence>
<name>A0A840NP31_9PSEU</name>
<dbReference type="SMART" id="SM00028">
    <property type="entry name" value="TPR"/>
    <property type="match status" value="4"/>
</dbReference>